<evidence type="ECO:0000313" key="2">
    <source>
        <dbReference type="EMBL" id="TYL91973.1"/>
    </source>
</evidence>
<keyword evidence="3" id="KW-1185">Reference proteome</keyword>
<proteinExistence type="predicted"/>
<dbReference type="RefSeq" id="WP_148775047.1">
    <property type="nucleotide sequence ID" value="NZ_VSSS01000041.1"/>
</dbReference>
<dbReference type="EMBL" id="VSSS01000041">
    <property type="protein sequence ID" value="TYL91973.1"/>
    <property type="molecule type" value="Genomic_DNA"/>
</dbReference>
<organism evidence="2 3">
    <name type="scientific">Bradyrhizobium rifense</name>
    <dbReference type="NCBI Taxonomy" id="515499"/>
    <lineage>
        <taxon>Bacteria</taxon>
        <taxon>Pseudomonadati</taxon>
        <taxon>Pseudomonadota</taxon>
        <taxon>Alphaproteobacteria</taxon>
        <taxon>Hyphomicrobiales</taxon>
        <taxon>Nitrobacteraceae</taxon>
        <taxon>Bradyrhizobium</taxon>
    </lineage>
</organism>
<dbReference type="OrthoDB" id="9942866at2"/>
<dbReference type="Proteomes" id="UP000324758">
    <property type="component" value="Unassembled WGS sequence"/>
</dbReference>
<reference evidence="2 3" key="1">
    <citation type="submission" date="2019-08" db="EMBL/GenBank/DDBJ databases">
        <title>Bradyrhizobium hipponensis sp. nov., a rhizobium isolated from a Lupinus angustifolius root nodule in Tunisia.</title>
        <authorList>
            <person name="Off K."/>
            <person name="Rejili M."/>
            <person name="Mars M."/>
            <person name="Brachmann A."/>
            <person name="Marin M."/>
        </authorList>
    </citation>
    <scope>NUCLEOTIDE SEQUENCE [LARGE SCALE GENOMIC DNA]</scope>
    <source>
        <strain evidence="2 3">CTAW71</strain>
    </source>
</reference>
<feature type="signal peptide" evidence="1">
    <location>
        <begin position="1"/>
        <end position="19"/>
    </location>
</feature>
<gene>
    <name evidence="2" type="ORF">FXB40_26315</name>
</gene>
<comment type="caution">
    <text evidence="2">The sequence shown here is derived from an EMBL/GenBank/DDBJ whole genome shotgun (WGS) entry which is preliminary data.</text>
</comment>
<evidence type="ECO:0000313" key="3">
    <source>
        <dbReference type="Proteomes" id="UP000324758"/>
    </source>
</evidence>
<protein>
    <submittedName>
        <fullName evidence="2">Uncharacterized protein</fullName>
    </submittedName>
</protein>
<keyword evidence="1" id="KW-0732">Signal</keyword>
<name>A0A5D3K8Y4_9BRAD</name>
<accession>A0A5D3K8Y4</accession>
<dbReference type="AlphaFoldDB" id="A0A5D3K8Y4"/>
<evidence type="ECO:0000256" key="1">
    <source>
        <dbReference type="SAM" id="SignalP"/>
    </source>
</evidence>
<feature type="chain" id="PRO_5022968907" evidence="1">
    <location>
        <begin position="20"/>
        <end position="203"/>
    </location>
</feature>
<sequence length="203" mass="22635">MRFWATIISAQMLATVATAQTPSEKAVSILNEVCIAPNSSEAVMAAGEKTALKENWKLFRSEAAPMPFMHNENGVKNSFISAWELNLPGGSRARLYVSVLRPERPDFKYTVCLIQPEIDLDGDDLTQSIDRQFGSAVTKDISGRFKDEKSWFFVEEQSKGNCGKEILLALHQLSQHGKPKTLTFTDFVYPSDWPAADSTRCPN</sequence>